<evidence type="ECO:0000256" key="4">
    <source>
        <dbReference type="ARBA" id="ARBA00023136"/>
    </source>
</evidence>
<evidence type="ECO:0000313" key="8">
    <source>
        <dbReference type="EMBL" id="MEQ2443425.1"/>
    </source>
</evidence>
<keyword evidence="4 5" id="KW-0472">Membrane</keyword>
<feature type="domain" description="RDD" evidence="7">
    <location>
        <begin position="213"/>
        <end position="349"/>
    </location>
</feature>
<comment type="subcellular location">
    <subcellularLocation>
        <location evidence="1">Membrane</location>
        <topology evidence="1">Multi-pass membrane protein</topology>
    </subcellularLocation>
</comment>
<evidence type="ECO:0000313" key="9">
    <source>
        <dbReference type="Proteomes" id="UP001464378"/>
    </source>
</evidence>
<keyword evidence="2 5" id="KW-0812">Transmembrane</keyword>
<accession>A0ABV1E7Y7</accession>
<dbReference type="InterPro" id="IPR010432">
    <property type="entry name" value="RDD"/>
</dbReference>
<feature type="transmembrane region" description="Helical" evidence="5">
    <location>
        <begin position="258"/>
        <end position="275"/>
    </location>
</feature>
<feature type="transmembrane region" description="Helical" evidence="5">
    <location>
        <begin position="140"/>
        <end position="162"/>
    </location>
</feature>
<organism evidence="8 9">
    <name type="scientific">Pseudoflavonifractor intestinihominis</name>
    <dbReference type="NCBI Taxonomy" id="3133171"/>
    <lineage>
        <taxon>Bacteria</taxon>
        <taxon>Bacillati</taxon>
        <taxon>Bacillota</taxon>
        <taxon>Clostridia</taxon>
        <taxon>Eubacteriales</taxon>
        <taxon>Oscillospiraceae</taxon>
        <taxon>Pseudoflavonifractor</taxon>
    </lineage>
</organism>
<feature type="transmembrane region" description="Helical" evidence="5">
    <location>
        <begin position="102"/>
        <end position="128"/>
    </location>
</feature>
<dbReference type="InterPro" id="IPR021192">
    <property type="entry name" value="UCP031578_Vanz/RDD"/>
</dbReference>
<evidence type="ECO:0000256" key="1">
    <source>
        <dbReference type="ARBA" id="ARBA00004141"/>
    </source>
</evidence>
<gene>
    <name evidence="8" type="ORF">WMO64_08070</name>
</gene>
<dbReference type="Pfam" id="PF04892">
    <property type="entry name" value="VanZ"/>
    <property type="match status" value="1"/>
</dbReference>
<feature type="domain" description="VanZ-like" evidence="6">
    <location>
        <begin position="48"/>
        <end position="190"/>
    </location>
</feature>
<evidence type="ECO:0000256" key="3">
    <source>
        <dbReference type="ARBA" id="ARBA00022989"/>
    </source>
</evidence>
<proteinExistence type="predicted"/>
<reference evidence="8 9" key="1">
    <citation type="submission" date="2024-03" db="EMBL/GenBank/DDBJ databases">
        <title>Human intestinal bacterial collection.</title>
        <authorList>
            <person name="Pauvert C."/>
            <person name="Hitch T.C.A."/>
            <person name="Clavel T."/>
        </authorList>
    </citation>
    <scope>NUCLEOTIDE SEQUENCE [LARGE SCALE GENOMIC DNA]</scope>
    <source>
        <strain evidence="8 9">CLA-AP-H29</strain>
    </source>
</reference>
<comment type="caution">
    <text evidence="8">The sequence shown here is derived from an EMBL/GenBank/DDBJ whole genome shotgun (WGS) entry which is preliminary data.</text>
</comment>
<protein>
    <submittedName>
        <fullName evidence="8">VanZ family protein</fullName>
    </submittedName>
</protein>
<name>A0ABV1E7Y7_9FIRM</name>
<keyword evidence="9" id="KW-1185">Reference proteome</keyword>
<evidence type="ECO:0000259" key="7">
    <source>
        <dbReference type="Pfam" id="PF06271"/>
    </source>
</evidence>
<dbReference type="Pfam" id="PF06271">
    <property type="entry name" value="RDD"/>
    <property type="match status" value="1"/>
</dbReference>
<evidence type="ECO:0000256" key="2">
    <source>
        <dbReference type="ARBA" id="ARBA00022692"/>
    </source>
</evidence>
<dbReference type="EMBL" id="JBBMFK010000011">
    <property type="protein sequence ID" value="MEQ2443425.1"/>
    <property type="molecule type" value="Genomic_DNA"/>
</dbReference>
<dbReference type="RefSeq" id="WP_349231652.1">
    <property type="nucleotide sequence ID" value="NZ_JBBMFK010000011.1"/>
</dbReference>
<feature type="transmembrane region" description="Helical" evidence="5">
    <location>
        <begin position="296"/>
        <end position="317"/>
    </location>
</feature>
<feature type="transmembrane region" description="Helical" evidence="5">
    <location>
        <begin position="12"/>
        <end position="31"/>
    </location>
</feature>
<evidence type="ECO:0000259" key="6">
    <source>
        <dbReference type="Pfam" id="PF04892"/>
    </source>
</evidence>
<feature type="transmembrane region" description="Helical" evidence="5">
    <location>
        <begin position="217"/>
        <end position="238"/>
    </location>
</feature>
<feature type="transmembrane region" description="Helical" evidence="5">
    <location>
        <begin position="43"/>
        <end position="63"/>
    </location>
</feature>
<dbReference type="Proteomes" id="UP001464378">
    <property type="component" value="Unassembled WGS sequence"/>
</dbReference>
<dbReference type="InterPro" id="IPR053150">
    <property type="entry name" value="Teicoplanin_resist-assoc"/>
</dbReference>
<feature type="transmembrane region" description="Helical" evidence="5">
    <location>
        <begin position="174"/>
        <end position="196"/>
    </location>
</feature>
<dbReference type="PIRSF" id="PIRSF031578">
    <property type="entry name" value="Uncharacterised_Vanz_RDD-cont"/>
    <property type="match status" value="1"/>
</dbReference>
<dbReference type="InterPro" id="IPR006976">
    <property type="entry name" value="VanZ-like"/>
</dbReference>
<keyword evidence="3 5" id="KW-1133">Transmembrane helix</keyword>
<sequence>MSSYLEAIRQAAILFPILAVLFTVPYVAFNYHKYGSVLSVRILVVYSFVLYLLCVYCLVILPLPSGEAASALHGHKAQLIPFAFVGDILRTSHVVWNRPETWASLFTCGAFLTTAFNLLMTMPFGMYLRYYFRCGWKKTLVLSALLSLFFELTQLTGLYFIYPGSYRIFDVDDLMVNTCGSMIGYLLAGLAAKILPTRERMDRASFARGRRVSFLRRLVALLYDGIVLAVAVVLANLVSTAFHWQVYLPEPAAELFCLAYFALCPLLLGGSTVGHRLTRMKLVTAAGQPPKRYQYLLRYGLLLAGVRWSLPVLRWLLDRLEAWGLVPELAGLMLGGAVVAGYVAFLFLALTQVMGGRPAFYERWSKTRLVSTVPEEEQSSGT</sequence>
<evidence type="ECO:0000256" key="5">
    <source>
        <dbReference type="SAM" id="Phobius"/>
    </source>
</evidence>
<feature type="transmembrane region" description="Helical" evidence="5">
    <location>
        <begin position="329"/>
        <end position="350"/>
    </location>
</feature>
<dbReference type="PANTHER" id="PTHR36834:SF1">
    <property type="entry name" value="INTEGRAL MEMBRANE PROTEIN"/>
    <property type="match status" value="1"/>
</dbReference>
<dbReference type="PANTHER" id="PTHR36834">
    <property type="entry name" value="MEMBRANE PROTEIN-RELATED"/>
    <property type="match status" value="1"/>
</dbReference>